<dbReference type="InterPro" id="IPR024904">
    <property type="entry name" value="OTCase_ArgI"/>
</dbReference>
<evidence type="ECO:0000256" key="6">
    <source>
        <dbReference type="ARBA" id="ARBA00048772"/>
    </source>
</evidence>
<evidence type="ECO:0000256" key="1">
    <source>
        <dbReference type="ARBA" id="ARBA00004975"/>
    </source>
</evidence>
<comment type="pathway">
    <text evidence="1">Amino-acid biosynthesis; L-arginine biosynthesis; L-arginine from L-ornithine and carbamoyl phosphate: step 1/3.</text>
</comment>
<dbReference type="STRING" id="29539.SAMN02745716_0580"/>
<dbReference type="HAMAP" id="MF_01109">
    <property type="entry name" value="OTCase"/>
    <property type="match status" value="1"/>
</dbReference>
<dbReference type="PRINTS" id="PR00102">
    <property type="entry name" value="OTCASE"/>
</dbReference>
<dbReference type="PANTHER" id="PTHR45753">
    <property type="entry name" value="ORNITHINE CARBAMOYLTRANSFERASE, MITOCHONDRIAL"/>
    <property type="match status" value="1"/>
</dbReference>
<dbReference type="EC" id="2.1.3.3" evidence="3 7"/>
<proteinExistence type="inferred from homology"/>
<dbReference type="GO" id="GO:0019240">
    <property type="term" value="P:citrulline biosynthetic process"/>
    <property type="evidence" value="ECO:0007669"/>
    <property type="project" value="TreeGrafter"/>
</dbReference>
<sequence>MLAHATLRPYAASSRRSRGGANTIPRVSRLAAPRHFLTGEEIDGATLAALLARSRVLKQGRRSGSPKPLAGRSAALVFERPSTRTRVSFELAVVELGGYPVVLRGDELQLARGESIRDTALVLSRYVDLIAVRTGDHAKLEELARHASVPVVNLLSQQHHPCQALADLLTLAERFEELRGLPVAWVGDGNNVAHSLLLLGARAGLDLRVATPPALAPDPEIVERARAALESGGRISVGSDPIAAARGARALYTDVWVSMGREQDADRRRALLAPFRLDERLMRNAAEDAVVLHCLPAHPDEEIASDLLYGEQSAVWDQAENRLHAQKALLEFLLANE</sequence>
<comment type="catalytic activity">
    <reaction evidence="6 7">
        <text>carbamoyl phosphate + L-ornithine = L-citrulline + phosphate + H(+)</text>
        <dbReference type="Rhea" id="RHEA:19513"/>
        <dbReference type="ChEBI" id="CHEBI:15378"/>
        <dbReference type="ChEBI" id="CHEBI:43474"/>
        <dbReference type="ChEBI" id="CHEBI:46911"/>
        <dbReference type="ChEBI" id="CHEBI:57743"/>
        <dbReference type="ChEBI" id="CHEBI:58228"/>
        <dbReference type="EC" id="2.1.3.3"/>
    </reaction>
</comment>
<dbReference type="SUPFAM" id="SSF53671">
    <property type="entry name" value="Aspartate/ornithine carbamoyltransferase"/>
    <property type="match status" value="1"/>
</dbReference>
<evidence type="ECO:0000256" key="7">
    <source>
        <dbReference type="HAMAP-Rule" id="MF_01109"/>
    </source>
</evidence>
<dbReference type="InterPro" id="IPR006130">
    <property type="entry name" value="Asp/Orn_carbamoylTrfase"/>
</dbReference>
<organism evidence="11 12">
    <name type="scientific">Thermoleophilum album</name>
    <dbReference type="NCBI Taxonomy" id="29539"/>
    <lineage>
        <taxon>Bacteria</taxon>
        <taxon>Bacillati</taxon>
        <taxon>Actinomycetota</taxon>
        <taxon>Thermoleophilia</taxon>
        <taxon>Thermoleophilales</taxon>
        <taxon>Thermoleophilaceae</taxon>
        <taxon>Thermoleophilum</taxon>
    </lineage>
</organism>
<dbReference type="NCBIfam" id="NF001986">
    <property type="entry name" value="PRK00779.1"/>
    <property type="match status" value="1"/>
</dbReference>
<feature type="binding site" evidence="7">
    <location>
        <position position="254"/>
    </location>
    <ligand>
        <name>L-ornithine</name>
        <dbReference type="ChEBI" id="CHEBI:46911"/>
    </ligand>
</feature>
<keyword evidence="5 7" id="KW-0808">Transferase</keyword>
<evidence type="ECO:0000256" key="5">
    <source>
        <dbReference type="ARBA" id="ARBA00022679"/>
    </source>
</evidence>
<dbReference type="InterPro" id="IPR036901">
    <property type="entry name" value="Asp/Orn_carbamoylTrfase_sf"/>
</dbReference>
<dbReference type="GO" id="GO:0004585">
    <property type="term" value="F:ornithine carbamoyltransferase activity"/>
    <property type="evidence" value="ECO:0007669"/>
    <property type="project" value="UniProtKB-UniRule"/>
</dbReference>
<feature type="binding site" evidence="7">
    <location>
        <begin position="160"/>
        <end position="163"/>
    </location>
    <ligand>
        <name>carbamoyl phosphate</name>
        <dbReference type="ChEBI" id="CHEBI:58228"/>
    </ligand>
</feature>
<feature type="binding site" evidence="7">
    <location>
        <begin position="294"/>
        <end position="295"/>
    </location>
    <ligand>
        <name>carbamoyl phosphate</name>
        <dbReference type="ChEBI" id="CHEBI:58228"/>
    </ligand>
</feature>
<gene>
    <name evidence="11" type="ORF">SAMN02745716_0580</name>
</gene>
<feature type="binding site" evidence="7">
    <location>
        <position position="109"/>
    </location>
    <ligand>
        <name>carbamoyl phosphate</name>
        <dbReference type="ChEBI" id="CHEBI:58228"/>
    </ligand>
</feature>
<dbReference type="InterPro" id="IPR006131">
    <property type="entry name" value="Asp_carbamoyltransf_Asp/Orn-bd"/>
</dbReference>
<keyword evidence="12" id="KW-1185">Reference proteome</keyword>
<evidence type="ECO:0000256" key="4">
    <source>
        <dbReference type="ARBA" id="ARBA00016634"/>
    </source>
</evidence>
<reference evidence="12" key="1">
    <citation type="submission" date="2016-10" db="EMBL/GenBank/DDBJ databases">
        <authorList>
            <person name="Varghese N."/>
            <person name="Submissions S."/>
        </authorList>
    </citation>
    <scope>NUCLEOTIDE SEQUENCE [LARGE SCALE GENOMIC DNA]</scope>
    <source>
        <strain evidence="12">ATCC 35263</strain>
    </source>
</reference>
<feature type="region of interest" description="Disordered" evidence="8">
    <location>
        <begin position="1"/>
        <end position="24"/>
    </location>
</feature>
<feature type="binding site" evidence="7">
    <location>
        <position position="133"/>
    </location>
    <ligand>
        <name>carbamoyl phosphate</name>
        <dbReference type="ChEBI" id="CHEBI:58228"/>
    </ligand>
</feature>
<evidence type="ECO:0000256" key="2">
    <source>
        <dbReference type="ARBA" id="ARBA00007805"/>
    </source>
</evidence>
<dbReference type="Pfam" id="PF02729">
    <property type="entry name" value="OTCace_N"/>
    <property type="match status" value="1"/>
</dbReference>
<dbReference type="InterPro" id="IPR006132">
    <property type="entry name" value="Asp/Orn_carbamoyltranf_P-bd"/>
</dbReference>
<dbReference type="Pfam" id="PF00185">
    <property type="entry name" value="OTCace"/>
    <property type="match status" value="1"/>
</dbReference>
<name>A0A1H6FJ50_THEAL</name>
<protein>
    <recommendedName>
        <fullName evidence="4 7">Ornithine carbamoyltransferase</fullName>
        <shortName evidence="7">OTCase</shortName>
        <ecNumber evidence="3 7">2.1.3.3</ecNumber>
    </recommendedName>
</protein>
<dbReference type="InterPro" id="IPR002292">
    <property type="entry name" value="Orn/put_carbamltrans"/>
</dbReference>
<dbReference type="PANTHER" id="PTHR45753:SF3">
    <property type="entry name" value="ORNITHINE TRANSCARBAMYLASE, MITOCHONDRIAL"/>
    <property type="match status" value="1"/>
</dbReference>
<evidence type="ECO:0000259" key="10">
    <source>
        <dbReference type="Pfam" id="PF02729"/>
    </source>
</evidence>
<dbReference type="NCBIfam" id="TIGR00658">
    <property type="entry name" value="orni_carb_tr"/>
    <property type="match status" value="1"/>
</dbReference>
<feature type="domain" description="Aspartate/ornithine carbamoyltransferase Asp/Orn-binding" evidence="9">
    <location>
        <begin position="180"/>
        <end position="332"/>
    </location>
</feature>
<dbReference type="AlphaFoldDB" id="A0A1H6FJ50"/>
<feature type="domain" description="Aspartate/ornithine carbamoyltransferase carbamoyl-P binding" evidence="10">
    <location>
        <begin position="34"/>
        <end position="173"/>
    </location>
</feature>
<dbReference type="EMBL" id="FNWJ01000001">
    <property type="protein sequence ID" value="SEH10866.1"/>
    <property type="molecule type" value="Genomic_DNA"/>
</dbReference>
<comment type="subcellular location">
    <subcellularLocation>
        <location evidence="7">Cytoplasm</location>
    </subcellularLocation>
</comment>
<comment type="similarity">
    <text evidence="2 7">Belongs to the aspartate/ornithine carbamoyltransferase superfamily. OTCase family.</text>
</comment>
<dbReference type="GO" id="GO:0042450">
    <property type="term" value="P:L-arginine biosynthetic process via ornithine"/>
    <property type="evidence" value="ECO:0007669"/>
    <property type="project" value="UniProtKB-UniRule"/>
</dbReference>
<evidence type="ECO:0000313" key="12">
    <source>
        <dbReference type="Proteomes" id="UP000222056"/>
    </source>
</evidence>
<dbReference type="GO" id="GO:0016597">
    <property type="term" value="F:amino acid binding"/>
    <property type="evidence" value="ECO:0007669"/>
    <property type="project" value="InterPro"/>
</dbReference>
<dbReference type="Gene3D" id="3.40.50.1370">
    <property type="entry name" value="Aspartate/ornithine carbamoyltransferase"/>
    <property type="match status" value="2"/>
</dbReference>
<evidence type="ECO:0000259" key="9">
    <source>
        <dbReference type="Pfam" id="PF00185"/>
    </source>
</evidence>
<dbReference type="OrthoDB" id="9802587at2"/>
<evidence type="ECO:0000256" key="8">
    <source>
        <dbReference type="SAM" id="MobiDB-lite"/>
    </source>
</evidence>
<accession>A0A1H6FJ50</accession>
<keyword evidence="7" id="KW-0963">Cytoplasm</keyword>
<feature type="binding site" evidence="7">
    <location>
        <begin position="258"/>
        <end position="259"/>
    </location>
    <ligand>
        <name>L-ornithine</name>
        <dbReference type="ChEBI" id="CHEBI:46911"/>
    </ligand>
</feature>
<dbReference type="PRINTS" id="PR00100">
    <property type="entry name" value="AOTCASE"/>
</dbReference>
<feature type="binding site" evidence="7">
    <location>
        <position position="322"/>
    </location>
    <ligand>
        <name>carbamoyl phosphate</name>
        <dbReference type="ChEBI" id="CHEBI:58228"/>
    </ligand>
</feature>
<dbReference type="FunFam" id="3.40.50.1370:FF:000008">
    <property type="entry name" value="Ornithine carbamoyltransferase"/>
    <property type="match status" value="1"/>
</dbReference>
<dbReference type="GO" id="GO:0005737">
    <property type="term" value="C:cytoplasm"/>
    <property type="evidence" value="ECO:0007669"/>
    <property type="project" value="UniProtKB-SubCell"/>
</dbReference>
<feature type="binding site" evidence="7">
    <location>
        <position position="191"/>
    </location>
    <ligand>
        <name>L-ornithine</name>
        <dbReference type="ChEBI" id="CHEBI:46911"/>
    </ligand>
</feature>
<evidence type="ECO:0000256" key="3">
    <source>
        <dbReference type="ARBA" id="ARBA00013007"/>
    </source>
</evidence>
<dbReference type="Proteomes" id="UP000222056">
    <property type="component" value="Unassembled WGS sequence"/>
</dbReference>
<feature type="binding site" evidence="7">
    <location>
        <begin position="82"/>
        <end position="85"/>
    </location>
    <ligand>
        <name>carbamoyl phosphate</name>
        <dbReference type="ChEBI" id="CHEBI:58228"/>
    </ligand>
</feature>
<evidence type="ECO:0000313" key="11">
    <source>
        <dbReference type="EMBL" id="SEH10866.1"/>
    </source>
</evidence>